<dbReference type="KEGG" id="tni:TVNIR_2403"/>
<keyword evidence="3" id="KW-1185">Reference proteome</keyword>
<dbReference type="RefSeq" id="WP_015259164.1">
    <property type="nucleotide sequence ID" value="NC_019902.2"/>
</dbReference>
<proteinExistence type="predicted"/>
<dbReference type="Proteomes" id="UP000010809">
    <property type="component" value="Chromosome"/>
</dbReference>
<feature type="transmembrane region" description="Helical" evidence="1">
    <location>
        <begin position="38"/>
        <end position="60"/>
    </location>
</feature>
<dbReference type="EMBL" id="CP003989">
    <property type="protein sequence ID" value="AGA34046.1"/>
    <property type="molecule type" value="Genomic_DNA"/>
</dbReference>
<accession>L0E092</accession>
<dbReference type="eggNOG" id="COG4446">
    <property type="taxonomic scope" value="Bacteria"/>
</dbReference>
<protein>
    <recommendedName>
        <fullName evidence="4">DUF1499 domain-containing protein</fullName>
    </recommendedName>
</protein>
<dbReference type="InterPro" id="IPR010865">
    <property type="entry name" value="DUF1499"/>
</dbReference>
<keyword evidence="1" id="KW-0472">Membrane</keyword>
<evidence type="ECO:0000256" key="1">
    <source>
        <dbReference type="SAM" id="Phobius"/>
    </source>
</evidence>
<organism evidence="2 3">
    <name type="scientific">Thioalkalivibrio nitratireducens (strain DSM 14787 / UNIQEM 213 / ALEN2)</name>
    <dbReference type="NCBI Taxonomy" id="1255043"/>
    <lineage>
        <taxon>Bacteria</taxon>
        <taxon>Pseudomonadati</taxon>
        <taxon>Pseudomonadota</taxon>
        <taxon>Gammaproteobacteria</taxon>
        <taxon>Chromatiales</taxon>
        <taxon>Ectothiorhodospiraceae</taxon>
        <taxon>Thioalkalivibrio</taxon>
    </lineage>
</organism>
<keyword evidence="1" id="KW-0812">Transmembrane</keyword>
<feature type="transmembrane region" description="Helical" evidence="1">
    <location>
        <begin position="67"/>
        <end position="85"/>
    </location>
</feature>
<dbReference type="HOGENOM" id="CLU_068029_1_0_6"/>
<name>L0E092_THIND</name>
<evidence type="ECO:0008006" key="4">
    <source>
        <dbReference type="Google" id="ProtNLM"/>
    </source>
</evidence>
<dbReference type="AlphaFoldDB" id="L0E092"/>
<evidence type="ECO:0000313" key="3">
    <source>
        <dbReference type="Proteomes" id="UP000010809"/>
    </source>
</evidence>
<gene>
    <name evidence="2" type="ordered locus">TVNIR_2403</name>
</gene>
<evidence type="ECO:0000313" key="2">
    <source>
        <dbReference type="EMBL" id="AGA34046.1"/>
    </source>
</evidence>
<keyword evidence="1" id="KW-1133">Transmembrane helix</keyword>
<sequence length="238" mass="26312">MTGARVAFLIALLAALLLLVSGPGTRLSLWEFSTGFLLMRWSVHLGLAALALVVVFTLAPRLRRRDVGWRAAALVLALGSVYIPWQALERAREVPPIHDITTDTADPPRFEAILELRATAPNPAAYPGETVAQQQRQAYPDIRTLVLEAPPERVLEQALDAAQTMGWDIVAVDPREGRIEAVATTFWYGFKDDVVIRVTPDGATTRVDVRSVSRVGRSDAGTNARRIRTYFERLQESN</sequence>
<dbReference type="STRING" id="1255043.TVNIR_2403"/>
<dbReference type="Pfam" id="PF07386">
    <property type="entry name" value="DUF1499"/>
    <property type="match status" value="1"/>
</dbReference>
<dbReference type="OrthoDB" id="1523552at2"/>
<reference evidence="2" key="1">
    <citation type="submission" date="2015-12" db="EMBL/GenBank/DDBJ databases">
        <authorList>
            <person name="Tikhonova T.V."/>
            <person name="Pavlov A.R."/>
            <person name="Beletsky A.V."/>
            <person name="Mardanov A.V."/>
            <person name="Sorokin D.Y."/>
            <person name="Ravin N.V."/>
            <person name="Popov V.O."/>
        </authorList>
    </citation>
    <scope>NUCLEOTIDE SEQUENCE</scope>
    <source>
        <strain evidence="2">DSM 14787</strain>
    </source>
</reference>
<dbReference type="PATRIC" id="fig|1255043.3.peg.2425"/>